<dbReference type="RefSeq" id="WP_256132421.1">
    <property type="nucleotide sequence ID" value="NZ_JANFXK010000011.1"/>
</dbReference>
<evidence type="ECO:0000313" key="2">
    <source>
        <dbReference type="Proteomes" id="UP001524502"/>
    </source>
</evidence>
<dbReference type="SUPFAM" id="SSF52540">
    <property type="entry name" value="P-loop containing nucleoside triphosphate hydrolases"/>
    <property type="match status" value="1"/>
</dbReference>
<sequence length="1247" mass="145458">MANIESIKQKILQLDAGSFQNLCDSYLYKIGYPNIVSLGGEAGTRKTTPGTPDTYFIESKGKYVFVEYTTQKASLFAKIKADLEKCLDTSKTGVPHDKISEIIYCHTSSNLTPSQDREVKALCEDVGIKLTVIGIDKLAEDIYLFHHNLSRDFLGISISTDQIQSCDDFIKYYNSNRMAAPIDTKFLFREKELKDIGDAFLKVDVVILNGSAGTGKTRLALHYVKNHPDANNGKVYCIHSNALPIYEDLKLFIDNPGNYFLLIDDANQLSGLQHIIRYVTMKPEGYNVKILITVRDYALQKVISDVREITSYETININALTDDEIEKLLETSLGILNQKYHERIIRIAEGNARIAILAGKVACSSNRLDSINDVSQLYEDYYSSTLEDNQLLVNKNLCITAGIVAFLEAIHLEHIDALLPILQEKELNRNDFIENIRILHEQEIIDVCNDKAVRFSEQCLSNYLLKYVFFDKKLLSLSEMIKVCFQGYRERTISSVNTLLNIFRNETLLKFVEKEIKLLWDELSIEKSPIFFEFVKAFFRINPIETLLILQDKIESEEGVICEWSDIDTEKGKNYQNVENDIIKILGGFADMIDLPTACDLFFQYYLKRPDLFMEFYHAVNLYFDINRDSTRYGFYTQITFFEKIKDYSDDWRQEFITILFLEIAKEFLKFHFSSVEGERKNTVTIYQIPLTISEGVKKYRKLIWESLASLCNIEKYRTNVRQILRSYGSTIEDISIPVLQFDLNYISSILKSNFPPDKLENCLLVNQIAHVFKRRHISCESLFTEYLEEKYLQLYLLLKGPDYKKGVDYNERGELKRQSINQYVSNCDLEMFKRLIDVCDDVSEFDGHTLWEVGEGLGIAFDAISDKKDCYVDAIKYYLKNDTPNNLHPDHLVDLLFSLLSDSEVYEIIISEEYSQKNAWLYAYYHELPPELITENHLTGLYNFLKDTSDREITSSSIRDVDFLEKYNVIDERVLIKGCKIILAKNEYSPFIVDIYFGLLFNYHHNTPKEVIQKFNCNLELLEEIYCAMLSNDNHHDYNGQFLKEIYLVRPAILDKYIDYLINKNNSSFSDHQQRHRCFFDLVDFIEIYNRIFEQLIRNCQYSTLSVPYFLESLLLPKQNDQKLLERQDMWIRQCIQRFYDDETKMYCLFSVVSKLESERKKEYILLFLENNPLFEDFERIPLTPTSCSWSGSAVPMYSERIEFLESLLPSFTGLKWIKHKNYIETQIGNLKKQIESEQIDEILRG</sequence>
<evidence type="ECO:0000313" key="1">
    <source>
        <dbReference type="EMBL" id="MCQ4637229.1"/>
    </source>
</evidence>
<keyword evidence="2" id="KW-1185">Reference proteome</keyword>
<dbReference type="Proteomes" id="UP001524502">
    <property type="component" value="Unassembled WGS sequence"/>
</dbReference>
<dbReference type="InterPro" id="IPR027417">
    <property type="entry name" value="P-loop_NTPase"/>
</dbReference>
<protein>
    <submittedName>
        <fullName evidence="1">ATP-binding protein</fullName>
    </submittedName>
</protein>
<comment type="caution">
    <text evidence="1">The sequence shown here is derived from an EMBL/GenBank/DDBJ whole genome shotgun (WGS) entry which is preliminary data.</text>
</comment>
<proteinExistence type="predicted"/>
<gene>
    <name evidence="1" type="ORF">NE619_10895</name>
</gene>
<dbReference type="GO" id="GO:0005524">
    <property type="term" value="F:ATP binding"/>
    <property type="evidence" value="ECO:0007669"/>
    <property type="project" value="UniProtKB-KW"/>
</dbReference>
<name>A0ABT1RPV3_9FIRM</name>
<reference evidence="1 2" key="1">
    <citation type="submission" date="2022-06" db="EMBL/GenBank/DDBJ databases">
        <title>Isolation of gut microbiota from human fecal samples.</title>
        <authorList>
            <person name="Pamer E.G."/>
            <person name="Barat B."/>
            <person name="Waligurski E."/>
            <person name="Medina S."/>
            <person name="Paddock L."/>
            <person name="Mostad J."/>
        </authorList>
    </citation>
    <scope>NUCLEOTIDE SEQUENCE [LARGE SCALE GENOMIC DNA]</scope>
    <source>
        <strain evidence="1 2">SL.3.17</strain>
    </source>
</reference>
<keyword evidence="1" id="KW-0547">Nucleotide-binding</keyword>
<organism evidence="1 2">
    <name type="scientific">Anaerovorax odorimutans</name>
    <dbReference type="NCBI Taxonomy" id="109327"/>
    <lineage>
        <taxon>Bacteria</taxon>
        <taxon>Bacillati</taxon>
        <taxon>Bacillota</taxon>
        <taxon>Clostridia</taxon>
        <taxon>Peptostreptococcales</taxon>
        <taxon>Anaerovoracaceae</taxon>
        <taxon>Anaerovorax</taxon>
    </lineage>
</organism>
<dbReference type="EMBL" id="JANFXK010000011">
    <property type="protein sequence ID" value="MCQ4637229.1"/>
    <property type="molecule type" value="Genomic_DNA"/>
</dbReference>
<accession>A0ABT1RPV3</accession>
<keyword evidence="1" id="KW-0067">ATP-binding</keyword>